<dbReference type="EMBL" id="JAAATY010000011">
    <property type="protein sequence ID" value="NRN66610.1"/>
    <property type="molecule type" value="Genomic_DNA"/>
</dbReference>
<dbReference type="Pfam" id="PF07690">
    <property type="entry name" value="MFS_1"/>
    <property type="match status" value="1"/>
</dbReference>
<keyword evidence="3 6" id="KW-0812">Transmembrane</keyword>
<dbReference type="SUPFAM" id="SSF103473">
    <property type="entry name" value="MFS general substrate transporter"/>
    <property type="match status" value="1"/>
</dbReference>
<dbReference type="CDD" id="cd06173">
    <property type="entry name" value="MFS_MefA_like"/>
    <property type="match status" value="1"/>
</dbReference>
<evidence type="ECO:0000256" key="4">
    <source>
        <dbReference type="ARBA" id="ARBA00022989"/>
    </source>
</evidence>
<dbReference type="PANTHER" id="PTHR23513">
    <property type="entry name" value="INTEGRAL MEMBRANE EFFLUX PROTEIN-RELATED"/>
    <property type="match status" value="1"/>
</dbReference>
<reference evidence="8 9" key="1">
    <citation type="submission" date="2020-01" db="EMBL/GenBank/DDBJ databases">
        <title>Kibdelosporangium persica a novel Actinomycetes from a hot desert in Iran.</title>
        <authorList>
            <person name="Safaei N."/>
            <person name="Zaburannyi N."/>
            <person name="Mueller R."/>
            <person name="Wink J."/>
        </authorList>
    </citation>
    <scope>NUCLEOTIDE SEQUENCE [LARGE SCALE GENOMIC DNA]</scope>
    <source>
        <strain evidence="8 9">4NS15</strain>
    </source>
</reference>
<keyword evidence="9" id="KW-1185">Reference proteome</keyword>
<evidence type="ECO:0000256" key="5">
    <source>
        <dbReference type="ARBA" id="ARBA00023136"/>
    </source>
</evidence>
<dbReference type="PRINTS" id="PR01035">
    <property type="entry name" value="TCRTETA"/>
</dbReference>
<evidence type="ECO:0000259" key="7">
    <source>
        <dbReference type="PROSITE" id="PS50850"/>
    </source>
</evidence>
<keyword evidence="5 6" id="KW-0472">Membrane</keyword>
<evidence type="ECO:0000256" key="3">
    <source>
        <dbReference type="ARBA" id="ARBA00022692"/>
    </source>
</evidence>
<dbReference type="PROSITE" id="PS50850">
    <property type="entry name" value="MFS"/>
    <property type="match status" value="1"/>
</dbReference>
<keyword evidence="2" id="KW-1003">Cell membrane</keyword>
<dbReference type="RefSeq" id="WP_173132976.1">
    <property type="nucleotide sequence ID" value="NZ_CBCSGW010000016.1"/>
</dbReference>
<organism evidence="8 9">
    <name type="scientific">Kibdelosporangium persicum</name>
    <dbReference type="NCBI Taxonomy" id="2698649"/>
    <lineage>
        <taxon>Bacteria</taxon>
        <taxon>Bacillati</taxon>
        <taxon>Actinomycetota</taxon>
        <taxon>Actinomycetes</taxon>
        <taxon>Pseudonocardiales</taxon>
        <taxon>Pseudonocardiaceae</taxon>
        <taxon>Kibdelosporangium</taxon>
    </lineage>
</organism>
<dbReference type="InterPro" id="IPR036259">
    <property type="entry name" value="MFS_trans_sf"/>
</dbReference>
<feature type="transmembrane region" description="Helical" evidence="6">
    <location>
        <begin position="345"/>
        <end position="365"/>
    </location>
</feature>
<dbReference type="Gene3D" id="1.20.1250.20">
    <property type="entry name" value="MFS general substrate transporter like domains"/>
    <property type="match status" value="1"/>
</dbReference>
<feature type="transmembrane region" description="Helical" evidence="6">
    <location>
        <begin position="44"/>
        <end position="64"/>
    </location>
</feature>
<evidence type="ECO:0000256" key="6">
    <source>
        <dbReference type="SAM" id="Phobius"/>
    </source>
</evidence>
<evidence type="ECO:0000313" key="8">
    <source>
        <dbReference type="EMBL" id="NRN66610.1"/>
    </source>
</evidence>
<protein>
    <submittedName>
        <fullName evidence="8">Major facilitator transporter</fullName>
    </submittedName>
</protein>
<keyword evidence="4 6" id="KW-1133">Transmembrane helix</keyword>
<dbReference type="Proteomes" id="UP000763557">
    <property type="component" value="Unassembled WGS sequence"/>
</dbReference>
<feature type="transmembrane region" description="Helical" evidence="6">
    <location>
        <begin position="254"/>
        <end position="275"/>
    </location>
</feature>
<evidence type="ECO:0000256" key="2">
    <source>
        <dbReference type="ARBA" id="ARBA00022475"/>
    </source>
</evidence>
<feature type="transmembrane region" description="Helical" evidence="6">
    <location>
        <begin position="282"/>
        <end position="302"/>
    </location>
</feature>
<comment type="subcellular location">
    <subcellularLocation>
        <location evidence="1">Cell membrane</location>
        <topology evidence="1">Multi-pass membrane protein</topology>
    </subcellularLocation>
</comment>
<feature type="transmembrane region" description="Helical" evidence="6">
    <location>
        <begin position="371"/>
        <end position="390"/>
    </location>
</feature>
<feature type="transmembrane region" description="Helical" evidence="6">
    <location>
        <begin position="308"/>
        <end position="333"/>
    </location>
</feature>
<proteinExistence type="predicted"/>
<feature type="transmembrane region" description="Helical" evidence="6">
    <location>
        <begin position="218"/>
        <end position="242"/>
    </location>
</feature>
<dbReference type="InterPro" id="IPR011701">
    <property type="entry name" value="MFS"/>
</dbReference>
<feature type="transmembrane region" description="Helical" evidence="6">
    <location>
        <begin position="12"/>
        <end position="38"/>
    </location>
</feature>
<dbReference type="InterPro" id="IPR001958">
    <property type="entry name" value="Tet-R_TetA/multi-R_MdtG-like"/>
</dbReference>
<dbReference type="InterPro" id="IPR020846">
    <property type="entry name" value="MFS_dom"/>
</dbReference>
<feature type="transmembrane region" description="Helical" evidence="6">
    <location>
        <begin position="170"/>
        <end position="187"/>
    </location>
</feature>
<name>A0ABX2F5K0_9PSEU</name>
<evidence type="ECO:0000313" key="9">
    <source>
        <dbReference type="Proteomes" id="UP000763557"/>
    </source>
</evidence>
<evidence type="ECO:0000256" key="1">
    <source>
        <dbReference type="ARBA" id="ARBA00004651"/>
    </source>
</evidence>
<feature type="domain" description="Major facilitator superfamily (MFS) profile" evidence="7">
    <location>
        <begin position="1"/>
        <end position="395"/>
    </location>
</feature>
<sequence length="408" mass="42882">MTDSLRRNRDYRLLWVSQALSEVGINASMIALPLLVLAVTGSPAASGLVLSAGAAAQLIAGLPAGALVDRWNRKKVMLACEAVQAITVGSLVFVLWTGTATVSYMVTVVVVLGVCRALFEPAEDASLPKLVPPEQLSAAVAMNTARGYVGQLSGTALGGVLFALRRWVPFAVEAVAHVAAFFMLLFLRLPAQERKPAPAGSFHREVLEGMRWVWRQRLIRMIAVCAIGLNFFFQAFYLMVIALAQQRGVPAGEIGVMAAMFGGGGILGALVAPYLHRRVRPHVSIVAVFWALAVLIPMAIFAGNGYVMGALFAAMAFLAPTANTTITTYQLLLTPDELRGRLSSVMSVTLGVAAIAGPAVGGVLMEVLSGPQAILACALGVAILAVVATASPTMRRFPAPESLASTSS</sequence>
<gene>
    <name evidence="8" type="ORF">GC106_38350</name>
</gene>
<accession>A0ABX2F5K0</accession>
<dbReference type="PANTHER" id="PTHR23513:SF6">
    <property type="entry name" value="MAJOR FACILITATOR SUPERFAMILY ASSOCIATED DOMAIN-CONTAINING PROTEIN"/>
    <property type="match status" value="1"/>
</dbReference>
<comment type="caution">
    <text evidence="8">The sequence shown here is derived from an EMBL/GenBank/DDBJ whole genome shotgun (WGS) entry which is preliminary data.</text>
</comment>